<feature type="transmembrane region" description="Helical" evidence="10">
    <location>
        <begin position="94"/>
        <end position="116"/>
    </location>
</feature>
<evidence type="ECO:0000256" key="9">
    <source>
        <dbReference type="ARBA" id="ARBA00049940"/>
    </source>
</evidence>
<name>A0ABS7K508_9BACI</name>
<dbReference type="EMBL" id="JACWFH010000012">
    <property type="protein sequence ID" value="MBY0097357.1"/>
    <property type="molecule type" value="Genomic_DNA"/>
</dbReference>
<keyword evidence="6 10" id="KW-0407">Ion channel</keyword>
<evidence type="ECO:0000256" key="6">
    <source>
        <dbReference type="ARBA" id="ARBA00023303"/>
    </source>
</evidence>
<evidence type="ECO:0000256" key="1">
    <source>
        <dbReference type="ARBA" id="ARBA00004651"/>
    </source>
</evidence>
<keyword evidence="5 10" id="KW-0472">Membrane</keyword>
<dbReference type="RefSeq" id="WP_221873576.1">
    <property type="nucleotide sequence ID" value="NZ_JACWFH010000012.1"/>
</dbReference>
<feature type="binding site" evidence="10">
    <location>
        <position position="73"/>
    </location>
    <ligand>
        <name>Na(+)</name>
        <dbReference type="ChEBI" id="CHEBI:29101"/>
        <note>structural</note>
    </ligand>
</feature>
<comment type="subcellular location">
    <subcellularLocation>
        <location evidence="1 10">Cell membrane</location>
        <topology evidence="1 10">Multi-pass membrane protein</topology>
    </subcellularLocation>
</comment>
<evidence type="ECO:0000313" key="11">
    <source>
        <dbReference type="EMBL" id="MBY0097357.1"/>
    </source>
</evidence>
<comment type="catalytic activity">
    <reaction evidence="8">
        <text>fluoride(in) = fluoride(out)</text>
        <dbReference type="Rhea" id="RHEA:76159"/>
        <dbReference type="ChEBI" id="CHEBI:17051"/>
    </reaction>
    <physiologicalReaction direction="left-to-right" evidence="8">
        <dbReference type="Rhea" id="RHEA:76160"/>
    </physiologicalReaction>
</comment>
<feature type="transmembrane region" description="Helical" evidence="10">
    <location>
        <begin position="62"/>
        <end position="82"/>
    </location>
</feature>
<keyword evidence="10" id="KW-0479">Metal-binding</keyword>
<proteinExistence type="inferred from homology"/>
<keyword evidence="12" id="KW-1185">Reference proteome</keyword>
<feature type="binding site" evidence="10">
    <location>
        <position position="76"/>
    </location>
    <ligand>
        <name>Na(+)</name>
        <dbReference type="ChEBI" id="CHEBI:29101"/>
        <note>structural</note>
    </ligand>
</feature>
<evidence type="ECO:0000256" key="7">
    <source>
        <dbReference type="ARBA" id="ARBA00035120"/>
    </source>
</evidence>
<evidence type="ECO:0000256" key="8">
    <source>
        <dbReference type="ARBA" id="ARBA00035585"/>
    </source>
</evidence>
<sequence length="118" mass="12851">MSYLLIGIGGAFGAICRYILGLAVMRNYQDTFPRGTWIINITGSFLLGLLFNLHTQGLIQDWAMSLFGVGFCGAYTTFSTFGNETVQLIVANKLKLAAMYVGSSVLLTLTAAWLGWVI</sequence>
<keyword evidence="10" id="KW-0406">Ion transport</keyword>
<evidence type="ECO:0000256" key="2">
    <source>
        <dbReference type="ARBA" id="ARBA00022475"/>
    </source>
</evidence>
<evidence type="ECO:0000256" key="3">
    <source>
        <dbReference type="ARBA" id="ARBA00022692"/>
    </source>
</evidence>
<dbReference type="InterPro" id="IPR003691">
    <property type="entry name" value="FluC"/>
</dbReference>
<dbReference type="HAMAP" id="MF_00454">
    <property type="entry name" value="FluC"/>
    <property type="match status" value="1"/>
</dbReference>
<keyword evidence="10" id="KW-0915">Sodium</keyword>
<dbReference type="PANTHER" id="PTHR28259">
    <property type="entry name" value="FLUORIDE EXPORT PROTEIN 1-RELATED"/>
    <property type="match status" value="1"/>
</dbReference>
<dbReference type="Pfam" id="PF02537">
    <property type="entry name" value="CRCB"/>
    <property type="match status" value="1"/>
</dbReference>
<evidence type="ECO:0000256" key="10">
    <source>
        <dbReference type="HAMAP-Rule" id="MF_00454"/>
    </source>
</evidence>
<accession>A0ABS7K508</accession>
<gene>
    <name evidence="10 11" type="primary">crcB</name>
    <name evidence="10" type="synonym">fluC</name>
    <name evidence="11" type="ORF">H0185_11185</name>
</gene>
<keyword evidence="4 10" id="KW-1133">Transmembrane helix</keyword>
<protein>
    <recommendedName>
        <fullName evidence="10">Fluoride-specific ion channel FluC</fullName>
    </recommendedName>
</protein>
<comment type="caution">
    <text evidence="11">The sequence shown here is derived from an EMBL/GenBank/DDBJ whole genome shotgun (WGS) entry which is preliminary data.</text>
</comment>
<reference evidence="11 12" key="1">
    <citation type="submission" date="2020-07" db="EMBL/GenBank/DDBJ databases">
        <title>Fungal Genomes of the International Space Station.</title>
        <authorList>
            <person name="Seuylemezian A."/>
            <person name="Singh N.K."/>
            <person name="Wood J."/>
            <person name="Venkateswaran K."/>
        </authorList>
    </citation>
    <scope>NUCLEOTIDE SEQUENCE [LARGE SCALE GENOMIC DNA]</scope>
    <source>
        <strain evidence="11 12">PL-B2</strain>
    </source>
</reference>
<evidence type="ECO:0000313" key="12">
    <source>
        <dbReference type="Proteomes" id="UP000769780"/>
    </source>
</evidence>
<organism evidence="11 12">
    <name type="scientific">Mesobacillus maritimus</name>
    <dbReference type="NCBI Taxonomy" id="1643336"/>
    <lineage>
        <taxon>Bacteria</taxon>
        <taxon>Bacillati</taxon>
        <taxon>Bacillota</taxon>
        <taxon>Bacilli</taxon>
        <taxon>Bacillales</taxon>
        <taxon>Bacillaceae</taxon>
        <taxon>Mesobacillus</taxon>
    </lineage>
</organism>
<comment type="similarity">
    <text evidence="7 10">Belongs to the fluoride channel Fluc/FEX (TC 1.A.43) family.</text>
</comment>
<dbReference type="Proteomes" id="UP000769780">
    <property type="component" value="Unassembled WGS sequence"/>
</dbReference>
<feature type="transmembrane region" description="Helical" evidence="10">
    <location>
        <begin position="6"/>
        <end position="25"/>
    </location>
</feature>
<keyword evidence="10" id="KW-0813">Transport</keyword>
<dbReference type="PANTHER" id="PTHR28259:SF1">
    <property type="entry name" value="FLUORIDE EXPORT PROTEIN 1-RELATED"/>
    <property type="match status" value="1"/>
</dbReference>
<evidence type="ECO:0000256" key="4">
    <source>
        <dbReference type="ARBA" id="ARBA00022989"/>
    </source>
</evidence>
<feature type="transmembrane region" description="Helical" evidence="10">
    <location>
        <begin position="37"/>
        <end position="56"/>
    </location>
</feature>
<dbReference type="NCBIfam" id="TIGR00494">
    <property type="entry name" value="crcB"/>
    <property type="match status" value="1"/>
</dbReference>
<keyword evidence="2 10" id="KW-1003">Cell membrane</keyword>
<comment type="function">
    <text evidence="9 10">Fluoride-specific ion channel. Important for reducing fluoride concentration in the cell, thus reducing its toxicity.</text>
</comment>
<evidence type="ECO:0000256" key="5">
    <source>
        <dbReference type="ARBA" id="ARBA00023136"/>
    </source>
</evidence>
<comment type="activity regulation">
    <text evidence="10">Na(+) is not transported, but it plays an essential structural role and its presence is essential for fluoride channel function.</text>
</comment>
<keyword evidence="3 10" id="KW-0812">Transmembrane</keyword>